<evidence type="ECO:0000256" key="7">
    <source>
        <dbReference type="SAM" id="Phobius"/>
    </source>
</evidence>
<evidence type="ECO:0000256" key="1">
    <source>
        <dbReference type="ARBA" id="ARBA00004651"/>
    </source>
</evidence>
<feature type="transmembrane region" description="Helical" evidence="7">
    <location>
        <begin position="128"/>
        <end position="149"/>
    </location>
</feature>
<feature type="transmembrane region" description="Helical" evidence="7">
    <location>
        <begin position="398"/>
        <end position="420"/>
    </location>
</feature>
<dbReference type="Pfam" id="PF07690">
    <property type="entry name" value="MFS_1"/>
    <property type="match status" value="1"/>
</dbReference>
<feature type="transmembrane region" description="Helical" evidence="7">
    <location>
        <begin position="276"/>
        <end position="295"/>
    </location>
</feature>
<dbReference type="PATRIC" id="fig|626937.4.peg.2608"/>
<feature type="transmembrane region" description="Helical" evidence="7">
    <location>
        <begin position="65"/>
        <end position="89"/>
    </location>
</feature>
<protein>
    <submittedName>
        <fullName evidence="9">Transporter, major facilitator family protein</fullName>
    </submittedName>
</protein>
<feature type="domain" description="Major facilitator superfamily (MFS) profile" evidence="8">
    <location>
        <begin position="265"/>
        <end position="457"/>
    </location>
</feature>
<dbReference type="STRING" id="626937.HMPREF3293_02646"/>
<dbReference type="PANTHER" id="PTHR43266">
    <property type="entry name" value="MACROLIDE-EFFLUX PROTEIN"/>
    <property type="match status" value="1"/>
</dbReference>
<dbReference type="InterPro" id="IPR011701">
    <property type="entry name" value="MFS"/>
</dbReference>
<dbReference type="AlphaFoldDB" id="A0A136Q1R3"/>
<dbReference type="PROSITE" id="PS50850">
    <property type="entry name" value="MFS"/>
    <property type="match status" value="1"/>
</dbReference>
<dbReference type="SUPFAM" id="SSF103473">
    <property type="entry name" value="MFS general substrate transporter"/>
    <property type="match status" value="1"/>
</dbReference>
<dbReference type="InterPro" id="IPR036259">
    <property type="entry name" value="MFS_trans_sf"/>
</dbReference>
<keyword evidence="6 7" id="KW-0472">Membrane</keyword>
<keyword evidence="2" id="KW-0813">Transport</keyword>
<evidence type="ECO:0000256" key="3">
    <source>
        <dbReference type="ARBA" id="ARBA00022475"/>
    </source>
</evidence>
<feature type="transmembrane region" description="Helical" evidence="7">
    <location>
        <begin position="341"/>
        <end position="358"/>
    </location>
</feature>
<dbReference type="GO" id="GO:0022857">
    <property type="term" value="F:transmembrane transporter activity"/>
    <property type="evidence" value="ECO:0007669"/>
    <property type="project" value="InterPro"/>
</dbReference>
<evidence type="ECO:0000256" key="2">
    <source>
        <dbReference type="ARBA" id="ARBA00022448"/>
    </source>
</evidence>
<keyword evidence="5 7" id="KW-1133">Transmembrane helix</keyword>
<accession>A0A136Q1R3</accession>
<organism evidence="9 10">
    <name type="scientific">Christensenella minuta</name>
    <dbReference type="NCBI Taxonomy" id="626937"/>
    <lineage>
        <taxon>Bacteria</taxon>
        <taxon>Bacillati</taxon>
        <taxon>Bacillota</taxon>
        <taxon>Clostridia</taxon>
        <taxon>Christensenellales</taxon>
        <taxon>Christensenellaceae</taxon>
        <taxon>Christensenella</taxon>
    </lineage>
</organism>
<keyword evidence="4 7" id="KW-0812">Transmembrane</keyword>
<evidence type="ECO:0000313" key="10">
    <source>
        <dbReference type="Proteomes" id="UP000070366"/>
    </source>
</evidence>
<dbReference type="InterPro" id="IPR020846">
    <property type="entry name" value="MFS_dom"/>
</dbReference>
<dbReference type="Proteomes" id="UP000070366">
    <property type="component" value="Unassembled WGS sequence"/>
</dbReference>
<dbReference type="PANTHER" id="PTHR43266:SF10">
    <property type="entry name" value="BACILYSIN EXPORTER BACE-RELATED"/>
    <property type="match status" value="1"/>
</dbReference>
<feature type="transmembrane region" description="Helical" evidence="7">
    <location>
        <begin position="426"/>
        <end position="446"/>
    </location>
</feature>
<dbReference type="GO" id="GO:0005886">
    <property type="term" value="C:plasma membrane"/>
    <property type="evidence" value="ECO:0007669"/>
    <property type="project" value="UniProtKB-SubCell"/>
</dbReference>
<keyword evidence="10" id="KW-1185">Reference proteome</keyword>
<evidence type="ECO:0000256" key="5">
    <source>
        <dbReference type="ARBA" id="ARBA00022989"/>
    </source>
</evidence>
<dbReference type="EMBL" id="LSZW01000064">
    <property type="protein sequence ID" value="KXK64567.1"/>
    <property type="molecule type" value="Genomic_DNA"/>
</dbReference>
<evidence type="ECO:0000313" key="9">
    <source>
        <dbReference type="EMBL" id="KXK64567.1"/>
    </source>
</evidence>
<evidence type="ECO:0000259" key="8">
    <source>
        <dbReference type="PROSITE" id="PS50850"/>
    </source>
</evidence>
<keyword evidence="3" id="KW-1003">Cell membrane</keyword>
<dbReference type="CDD" id="cd06173">
    <property type="entry name" value="MFS_MefA_like"/>
    <property type="match status" value="1"/>
</dbReference>
<sequence length="457" mass="49500">MYISQGNLFFLDFPIGECGILVRLAVRPSRHDGQYNQLKEDAMEGNALARGLSPGTFKHWKRKTVLFLSGQTVSLFGSSLVQFAIIWYITLSTQSGGIMTIASICGFAPQIVISLFSGVWADRASRKLLIIGADALVATATFILALFFLSGHDDLWMVFLVSGIRSLGTGIQTPAVNAMLPQIVPADKLTRIGGINGSLQSVMFILSPAAAGALLSFTELEYTFFIDVSTAAAAIVIMILLKVPLHEKAKLKQKGGYLGDLKAGLKYVLGSGFFRSYFLFYALFFFLIVPASQLTPLMVARTFGDEYWRLSAMEISFAAGGVLGGIVISLWGGFKNRMHTIALCCILFGILTALVGILPGFITFLVLMVLTGSTVPLFTTPSMVLLQEQVDPNMQGRVFSLAQIVMTSMVPLGMVFFGPISDQIRIETLMLITGICGALTGVAVFFNKHFKSGLITD</sequence>
<evidence type="ECO:0000256" key="6">
    <source>
        <dbReference type="ARBA" id="ARBA00023136"/>
    </source>
</evidence>
<proteinExistence type="predicted"/>
<feature type="transmembrane region" description="Helical" evidence="7">
    <location>
        <begin position="95"/>
        <end position="116"/>
    </location>
</feature>
<comment type="subcellular location">
    <subcellularLocation>
        <location evidence="1">Cell membrane</location>
        <topology evidence="1">Multi-pass membrane protein</topology>
    </subcellularLocation>
</comment>
<evidence type="ECO:0000256" key="4">
    <source>
        <dbReference type="ARBA" id="ARBA00022692"/>
    </source>
</evidence>
<reference evidence="9 10" key="1">
    <citation type="submission" date="2016-02" db="EMBL/GenBank/DDBJ databases">
        <authorList>
            <person name="Wen L."/>
            <person name="He K."/>
            <person name="Yang H."/>
        </authorList>
    </citation>
    <scope>NUCLEOTIDE SEQUENCE [LARGE SCALE GENOMIC DNA]</scope>
    <source>
        <strain evidence="9 10">DSM 22607</strain>
    </source>
</reference>
<gene>
    <name evidence="9" type="ORF">HMPREF3293_02646</name>
</gene>
<feature type="transmembrane region" description="Helical" evidence="7">
    <location>
        <begin position="224"/>
        <end position="245"/>
    </location>
</feature>
<name>A0A136Q1R3_9FIRM</name>
<comment type="caution">
    <text evidence="9">The sequence shown here is derived from an EMBL/GenBank/DDBJ whole genome shotgun (WGS) entry which is preliminary data.</text>
</comment>
<dbReference type="Gene3D" id="1.20.1250.20">
    <property type="entry name" value="MFS general substrate transporter like domains"/>
    <property type="match status" value="1"/>
</dbReference>
<feature type="transmembrane region" description="Helical" evidence="7">
    <location>
        <begin position="364"/>
        <end position="386"/>
    </location>
</feature>
<feature type="transmembrane region" description="Helical" evidence="7">
    <location>
        <begin position="315"/>
        <end position="334"/>
    </location>
</feature>